<evidence type="ECO:0000313" key="2">
    <source>
        <dbReference type="EMBL" id="GGH90500.1"/>
    </source>
</evidence>
<dbReference type="PANTHER" id="PTHR30007">
    <property type="entry name" value="PHP DOMAIN PROTEIN"/>
    <property type="match status" value="1"/>
</dbReference>
<dbReference type="Pfam" id="PF13586">
    <property type="entry name" value="DDE_Tnp_1_2"/>
    <property type="match status" value="1"/>
</dbReference>
<feature type="domain" description="Transposase DDE" evidence="1">
    <location>
        <begin position="43"/>
        <end position="122"/>
    </location>
</feature>
<dbReference type="PANTHER" id="PTHR30007:SF0">
    <property type="entry name" value="TRANSPOSASE"/>
    <property type="match status" value="1"/>
</dbReference>
<proteinExistence type="predicted"/>
<gene>
    <name evidence="2" type="ORF">GCM10011495_36510</name>
</gene>
<dbReference type="EMBL" id="BMGY01000054">
    <property type="protein sequence ID" value="GGH90500.1"/>
    <property type="molecule type" value="Genomic_DNA"/>
</dbReference>
<protein>
    <recommendedName>
        <fullName evidence="1">Transposase DDE domain-containing protein</fullName>
    </recommendedName>
</protein>
<organism evidence="2 3">
    <name type="scientific">Hymenobacter frigidus</name>
    <dbReference type="NCBI Taxonomy" id="1524095"/>
    <lineage>
        <taxon>Bacteria</taxon>
        <taxon>Pseudomonadati</taxon>
        <taxon>Bacteroidota</taxon>
        <taxon>Cytophagia</taxon>
        <taxon>Cytophagales</taxon>
        <taxon>Hymenobacteraceae</taxon>
        <taxon>Hymenobacter</taxon>
    </lineage>
</organism>
<name>A0ABQ2AEV6_9BACT</name>
<reference evidence="3" key="1">
    <citation type="journal article" date="2019" name="Int. J. Syst. Evol. Microbiol.">
        <title>The Global Catalogue of Microorganisms (GCM) 10K type strain sequencing project: providing services to taxonomists for standard genome sequencing and annotation.</title>
        <authorList>
            <consortium name="The Broad Institute Genomics Platform"/>
            <consortium name="The Broad Institute Genome Sequencing Center for Infectious Disease"/>
            <person name="Wu L."/>
            <person name="Ma J."/>
        </authorList>
    </citation>
    <scope>NUCLEOTIDE SEQUENCE [LARGE SCALE GENOMIC DNA]</scope>
    <source>
        <strain evidence="3">CGMCC 1.14966</strain>
    </source>
</reference>
<dbReference type="Proteomes" id="UP000637774">
    <property type="component" value="Unassembled WGS sequence"/>
</dbReference>
<dbReference type="InterPro" id="IPR025668">
    <property type="entry name" value="Tnp_DDE_dom"/>
</dbReference>
<comment type="caution">
    <text evidence="2">The sequence shown here is derived from an EMBL/GenBank/DDBJ whole genome shotgun (WGS) entry which is preliminary data.</text>
</comment>
<evidence type="ECO:0000313" key="3">
    <source>
        <dbReference type="Proteomes" id="UP000637774"/>
    </source>
</evidence>
<accession>A0ABQ2AEV6</accession>
<keyword evidence="3" id="KW-1185">Reference proteome</keyword>
<evidence type="ECO:0000259" key="1">
    <source>
        <dbReference type="Pfam" id="PF13586"/>
    </source>
</evidence>
<sequence length="131" mass="14689">MGLVLDGANRHDVKLVDSTLAGLPPVAEAARDVHRAAGGEQGLCRDAGYDAIQVRETLTALGDTAYIRPRGEEVQAKKAGQKARRWVMERTHSWLSRFRYLLIRRAKNSENYSAMLHFASARITWYNCLFG</sequence>